<dbReference type="GO" id="GO:0003924">
    <property type="term" value="F:GTPase activity"/>
    <property type="evidence" value="ECO:0007669"/>
    <property type="project" value="InterPro"/>
</dbReference>
<organism evidence="3 4">
    <name type="scientific">Trachipleistophora hominis</name>
    <name type="common">Microsporidian parasite</name>
    <dbReference type="NCBI Taxonomy" id="72359"/>
    <lineage>
        <taxon>Eukaryota</taxon>
        <taxon>Fungi</taxon>
        <taxon>Fungi incertae sedis</taxon>
        <taxon>Microsporidia</taxon>
        <taxon>Pleistophoridae</taxon>
        <taxon>Trachipleistophora</taxon>
    </lineage>
</organism>
<evidence type="ECO:0000256" key="2">
    <source>
        <dbReference type="ARBA" id="ARBA00023134"/>
    </source>
</evidence>
<dbReference type="EMBL" id="JH994008">
    <property type="protein sequence ID" value="ELQ74897.1"/>
    <property type="molecule type" value="Genomic_DNA"/>
</dbReference>
<dbReference type="VEuPathDB" id="MicrosporidiaDB:THOM_2143"/>
<keyword evidence="4" id="KW-1185">Reference proteome</keyword>
<dbReference type="GO" id="GO:0007264">
    <property type="term" value="P:small GTPase-mediated signal transduction"/>
    <property type="evidence" value="ECO:0007669"/>
    <property type="project" value="InterPro"/>
</dbReference>
<dbReference type="STRING" id="72359.L7JVW6"/>
<dbReference type="InterPro" id="IPR003578">
    <property type="entry name" value="Small_GTPase_Rho"/>
</dbReference>
<dbReference type="GO" id="GO:0005525">
    <property type="term" value="F:GTP binding"/>
    <property type="evidence" value="ECO:0007669"/>
    <property type="project" value="UniProtKB-KW"/>
</dbReference>
<evidence type="ECO:0000313" key="4">
    <source>
        <dbReference type="Proteomes" id="UP000011185"/>
    </source>
</evidence>
<dbReference type="PROSITE" id="PS51419">
    <property type="entry name" value="RAB"/>
    <property type="match status" value="1"/>
</dbReference>
<dbReference type="Pfam" id="PF00071">
    <property type="entry name" value="Ras"/>
    <property type="match status" value="1"/>
</dbReference>
<sequence>MSMLKKQIVSKVTMIGSGQAGKTSILLRLIDDTFNKDCEPTIFENKMITIVVEQVPISLHIWDTAGQEDFNSIIPLTYESTEIAIICYSVDDAYSYEAVTEKWENEVRYYSENVEIVLVATKIDLRNDGKASCLETEDGRRLAKQINAIAFFECSAKDSIGIPEIFNFVAKHIYAKKVVNQPAKSKKKKGFFHALFQKCC</sequence>
<keyword evidence="1" id="KW-0547">Nucleotide-binding</keyword>
<dbReference type="PROSITE" id="PS51420">
    <property type="entry name" value="RHO"/>
    <property type="match status" value="1"/>
</dbReference>
<dbReference type="OrthoDB" id="8830751at2759"/>
<dbReference type="SUPFAM" id="SSF52540">
    <property type="entry name" value="P-loop containing nucleoside triphosphate hydrolases"/>
    <property type="match status" value="1"/>
</dbReference>
<dbReference type="InterPro" id="IPR027417">
    <property type="entry name" value="P-loop_NTPase"/>
</dbReference>
<dbReference type="SMART" id="SM00173">
    <property type="entry name" value="RAS"/>
    <property type="match status" value="1"/>
</dbReference>
<dbReference type="PROSITE" id="PS51421">
    <property type="entry name" value="RAS"/>
    <property type="match status" value="1"/>
</dbReference>
<dbReference type="FunFam" id="3.40.50.300:FF:001447">
    <property type="entry name" value="Ras-related protein Rab-1B"/>
    <property type="match status" value="1"/>
</dbReference>
<gene>
    <name evidence="3" type="ORF">THOM_2143</name>
</gene>
<dbReference type="InterPro" id="IPR005225">
    <property type="entry name" value="Small_GTP-bd"/>
</dbReference>
<name>L7JVW6_TRAHO</name>
<dbReference type="OMA" id="GDEPYTF"/>
<dbReference type="CDD" id="cd00157">
    <property type="entry name" value="Rho"/>
    <property type="match status" value="1"/>
</dbReference>
<reference evidence="3 4" key="1">
    <citation type="journal article" date="2012" name="PLoS Pathog.">
        <title>The genome of the obligate intracellular parasite Trachipleistophora hominis: new insights into microsporidian genome dynamics and reductive evolution.</title>
        <authorList>
            <person name="Heinz E."/>
            <person name="Williams T.A."/>
            <person name="Nakjang S."/>
            <person name="Noel C.J."/>
            <person name="Swan D.C."/>
            <person name="Goldberg A.V."/>
            <person name="Harris S.R."/>
            <person name="Weinmaier T."/>
            <person name="Markert S."/>
            <person name="Becher D."/>
            <person name="Bernhardt J."/>
            <person name="Dagan T."/>
            <person name="Hacker C."/>
            <person name="Lucocq J.M."/>
            <person name="Schweder T."/>
            <person name="Rattei T."/>
            <person name="Hall N."/>
            <person name="Hirt R.P."/>
            <person name="Embley T.M."/>
        </authorList>
    </citation>
    <scope>NUCLEOTIDE SEQUENCE [LARGE SCALE GENOMIC DNA]</scope>
</reference>
<protein>
    <submittedName>
        <fullName evidence="3">Ras-related small GTPase, Rho type</fullName>
    </submittedName>
</protein>
<dbReference type="HOGENOM" id="CLU_041217_21_2_1"/>
<dbReference type="SMART" id="SM00175">
    <property type="entry name" value="RAB"/>
    <property type="match status" value="1"/>
</dbReference>
<dbReference type="Proteomes" id="UP000011185">
    <property type="component" value="Unassembled WGS sequence"/>
</dbReference>
<keyword evidence="2" id="KW-0342">GTP-binding</keyword>
<dbReference type="InterPro" id="IPR001806">
    <property type="entry name" value="Small_GTPase"/>
</dbReference>
<dbReference type="AlphaFoldDB" id="L7JVW6"/>
<dbReference type="PANTHER" id="PTHR24072">
    <property type="entry name" value="RHO FAMILY GTPASE"/>
    <property type="match status" value="1"/>
</dbReference>
<dbReference type="InParanoid" id="L7JVW6"/>
<evidence type="ECO:0000256" key="1">
    <source>
        <dbReference type="ARBA" id="ARBA00022741"/>
    </source>
</evidence>
<accession>L7JVW6</accession>
<proteinExistence type="predicted"/>
<evidence type="ECO:0000313" key="3">
    <source>
        <dbReference type="EMBL" id="ELQ74897.1"/>
    </source>
</evidence>
<dbReference type="Gene3D" id="3.40.50.300">
    <property type="entry name" value="P-loop containing nucleotide triphosphate hydrolases"/>
    <property type="match status" value="1"/>
</dbReference>
<dbReference type="NCBIfam" id="TIGR00231">
    <property type="entry name" value="small_GTP"/>
    <property type="match status" value="1"/>
</dbReference>
<dbReference type="SMART" id="SM00174">
    <property type="entry name" value="RHO"/>
    <property type="match status" value="1"/>
</dbReference>
<dbReference type="PRINTS" id="PR00449">
    <property type="entry name" value="RASTRNSFRMNG"/>
</dbReference>